<feature type="transmembrane region" description="Helical" evidence="3">
    <location>
        <begin position="198"/>
        <end position="222"/>
    </location>
</feature>
<keyword evidence="3" id="KW-1133">Transmembrane helix</keyword>
<proteinExistence type="inferred from homology"/>
<evidence type="ECO:0000256" key="2">
    <source>
        <dbReference type="ARBA" id="ARBA00007400"/>
    </source>
</evidence>
<feature type="transmembrane region" description="Helical" evidence="3">
    <location>
        <begin position="228"/>
        <end position="248"/>
    </location>
</feature>
<protein>
    <submittedName>
        <fullName evidence="5">Fucose 4-O-acetylase</fullName>
    </submittedName>
</protein>
<feature type="transmembrane region" description="Helical" evidence="3">
    <location>
        <begin position="70"/>
        <end position="89"/>
    </location>
</feature>
<dbReference type="Proteomes" id="UP000036410">
    <property type="component" value="Chromosome"/>
</dbReference>
<keyword evidence="3" id="KW-0812">Transmembrane</keyword>
<keyword evidence="3" id="KW-0472">Membrane</keyword>
<evidence type="ECO:0000313" key="5">
    <source>
        <dbReference type="EMBL" id="AKP76004.1"/>
    </source>
</evidence>
<comment type="similarity">
    <text evidence="2">Belongs to the acyltransferase 3 family.</text>
</comment>
<dbReference type="RefSeq" id="WP_049163131.1">
    <property type="nucleotide sequence ID" value="NZ_CP010586.1"/>
</dbReference>
<feature type="transmembrane region" description="Helical" evidence="3">
    <location>
        <begin position="288"/>
        <end position="309"/>
    </location>
</feature>
<comment type="subcellular location">
    <subcellularLocation>
        <location evidence="1">Membrane</location>
    </subcellularLocation>
</comment>
<feature type="transmembrane region" description="Helical" evidence="3">
    <location>
        <begin position="260"/>
        <end position="282"/>
    </location>
</feature>
<dbReference type="AlphaFoldDB" id="A0A806TDB4"/>
<dbReference type="GO" id="GO:0016747">
    <property type="term" value="F:acyltransferase activity, transferring groups other than amino-acyl groups"/>
    <property type="evidence" value="ECO:0007669"/>
    <property type="project" value="InterPro"/>
</dbReference>
<feature type="domain" description="Acyltransferase 3" evidence="4">
    <location>
        <begin position="6"/>
        <end position="305"/>
    </location>
</feature>
<dbReference type="PANTHER" id="PTHR37312:SF1">
    <property type="entry name" value="MEMBRANE-BOUND ACYLTRANSFERASE YKRP-RELATED"/>
    <property type="match status" value="1"/>
</dbReference>
<dbReference type="InterPro" id="IPR002656">
    <property type="entry name" value="Acyl_transf_3_dom"/>
</dbReference>
<feature type="transmembrane region" description="Helical" evidence="3">
    <location>
        <begin position="32"/>
        <end position="49"/>
    </location>
</feature>
<evidence type="ECO:0000259" key="4">
    <source>
        <dbReference type="Pfam" id="PF01757"/>
    </source>
</evidence>
<name>A0A806TDB4_PRIMG</name>
<evidence type="ECO:0000256" key="3">
    <source>
        <dbReference type="SAM" id="Phobius"/>
    </source>
</evidence>
<evidence type="ECO:0000313" key="6">
    <source>
        <dbReference type="Proteomes" id="UP000036410"/>
    </source>
</evidence>
<evidence type="ECO:0000256" key="1">
    <source>
        <dbReference type="ARBA" id="ARBA00004370"/>
    </source>
</evidence>
<dbReference type="Pfam" id="PF01757">
    <property type="entry name" value="Acyl_transf_3"/>
    <property type="match status" value="1"/>
</dbReference>
<dbReference type="PANTHER" id="PTHR37312">
    <property type="entry name" value="MEMBRANE-BOUND ACYLTRANSFERASE YKRP-RELATED"/>
    <property type="match status" value="1"/>
</dbReference>
<gene>
    <name evidence="5" type="ORF">AS52_01039</name>
</gene>
<organism evidence="5 6">
    <name type="scientific">Priestia megaterium Q3</name>
    <dbReference type="NCBI Taxonomy" id="1452722"/>
    <lineage>
        <taxon>Bacteria</taxon>
        <taxon>Bacillati</taxon>
        <taxon>Bacillota</taxon>
        <taxon>Bacilli</taxon>
        <taxon>Bacillales</taxon>
        <taxon>Bacillaceae</taxon>
        <taxon>Priestia</taxon>
    </lineage>
</organism>
<dbReference type="InterPro" id="IPR052734">
    <property type="entry name" value="Nod_factor_acetyltransferase"/>
</dbReference>
<reference evidence="5 6" key="1">
    <citation type="submission" date="2015-01" db="EMBL/GenBank/DDBJ databases">
        <title>Genome sequence of bacillus megaterium Q3.</title>
        <authorList>
            <person name="Wang Y."/>
            <person name="Luo K."/>
            <person name="Bai L."/>
            <person name="Luo F."/>
        </authorList>
    </citation>
    <scope>NUCLEOTIDE SEQUENCE [LARGE SCALE GENOMIC DNA]</scope>
    <source>
        <strain evidence="5 6">Q3</strain>
    </source>
</reference>
<accession>A0A806TDB4</accession>
<sequence length="338" mass="39057">MSKHHSWLDALKGLCILTVVAGHSGSPFFHHYFFWFHMPLFFMISGYLFHSRSRIQEVREWILKKWMRLLIPYFSFGLLIAALIFVQTFNVREVLLNIYHLCIGGRTLGYYYGVFWFVTCLFLTHLVFAYAALLIKRKSSMVLFLALCYFIAHIYVSFPFLQQKKIIWSANSVLLSICYYAIGYYSRQAFSFVERKSTVILSSLIILLIVVLEKLSVLSYTLDIKANVYTWLLDLIIPLCAASILVYISKKMSLTKWSKPFEYVGKSSFTIMFLHVPVTILIEKYTGISTVFLYIVMGTLIPLICHVLLKQFLLTNALFLGAFPIPKKDSGQTLPVSK</sequence>
<feature type="transmembrane region" description="Helical" evidence="3">
    <location>
        <begin position="142"/>
        <end position="160"/>
    </location>
</feature>
<feature type="transmembrane region" description="Helical" evidence="3">
    <location>
        <begin position="109"/>
        <end position="135"/>
    </location>
</feature>
<feature type="transmembrane region" description="Helical" evidence="3">
    <location>
        <begin position="166"/>
        <end position="186"/>
    </location>
</feature>
<dbReference type="EMBL" id="CP010586">
    <property type="protein sequence ID" value="AKP76004.1"/>
    <property type="molecule type" value="Genomic_DNA"/>
</dbReference>